<sequence>MKRRIFATLLAFCLIASLCVVGAAADGPVATVNGEEFDNLQAAIDNASDGDVITLLQNVDLGNTNVVFNKSGCSIVLDLNTFTLSRSTASVSDSRYYGEVILVTDGELTLRNGTVENTVTTSCGTGAISVSADTDPNTETSNTKAILIVESTATVLATSYTGIGVFGDLAQVDVYGTVEGNYYGVAGNGTNRTDLTYGGTVINVYDGANITHTCETDGVGIFQSQLGITNIYGGTIRGLVGVQVSAGTINISGGNIIAEGEIPSSGNIATPDNNYTYTSSGNIVDGAALSIVNRSGGYAGYINVNITGGNFYSENGDAVLEYTANANCEKVDSISITGGTFNGANSDINVQLKDSSVAEPVVEGGSFSESVAAYVADGLEYEANSDGV</sequence>
<dbReference type="Proteomes" id="UP000824262">
    <property type="component" value="Unassembled WGS sequence"/>
</dbReference>
<comment type="caution">
    <text evidence="2">The sequence shown here is derived from an EMBL/GenBank/DDBJ whole genome shotgun (WGS) entry which is preliminary data.</text>
</comment>
<feature type="signal peptide" evidence="1">
    <location>
        <begin position="1"/>
        <end position="25"/>
    </location>
</feature>
<accession>A0A9D0ZFF6</accession>
<dbReference type="AlphaFoldDB" id="A0A9D0ZFF6"/>
<proteinExistence type="predicted"/>
<reference evidence="2" key="1">
    <citation type="submission" date="2020-10" db="EMBL/GenBank/DDBJ databases">
        <authorList>
            <person name="Gilroy R."/>
        </authorList>
    </citation>
    <scope>NUCLEOTIDE SEQUENCE</scope>
    <source>
        <strain evidence="2">ChiBcolR7-354</strain>
    </source>
</reference>
<evidence type="ECO:0000313" key="2">
    <source>
        <dbReference type="EMBL" id="HIQ79269.1"/>
    </source>
</evidence>
<dbReference type="EMBL" id="DVGA01000091">
    <property type="protein sequence ID" value="HIQ79269.1"/>
    <property type="molecule type" value="Genomic_DNA"/>
</dbReference>
<gene>
    <name evidence="2" type="ORF">IAB77_08440</name>
</gene>
<keyword evidence="1" id="KW-0732">Signal</keyword>
<feature type="chain" id="PRO_5039182619" evidence="1">
    <location>
        <begin position="26"/>
        <end position="388"/>
    </location>
</feature>
<feature type="non-terminal residue" evidence="2">
    <location>
        <position position="388"/>
    </location>
</feature>
<protein>
    <submittedName>
        <fullName evidence="2">Uncharacterized protein</fullName>
    </submittedName>
</protein>
<evidence type="ECO:0000313" key="3">
    <source>
        <dbReference type="Proteomes" id="UP000824262"/>
    </source>
</evidence>
<organism evidence="2 3">
    <name type="scientific">Candidatus Scatomorpha intestinavium</name>
    <dbReference type="NCBI Taxonomy" id="2840922"/>
    <lineage>
        <taxon>Bacteria</taxon>
        <taxon>Bacillati</taxon>
        <taxon>Bacillota</taxon>
        <taxon>Clostridia</taxon>
        <taxon>Eubacteriales</taxon>
        <taxon>Candidatus Scatomorpha</taxon>
    </lineage>
</organism>
<name>A0A9D0ZFF6_9FIRM</name>
<evidence type="ECO:0000256" key="1">
    <source>
        <dbReference type="SAM" id="SignalP"/>
    </source>
</evidence>
<reference evidence="2" key="2">
    <citation type="journal article" date="2021" name="PeerJ">
        <title>Extensive microbial diversity within the chicken gut microbiome revealed by metagenomics and culture.</title>
        <authorList>
            <person name="Gilroy R."/>
            <person name="Ravi A."/>
            <person name="Getino M."/>
            <person name="Pursley I."/>
            <person name="Horton D.L."/>
            <person name="Alikhan N.F."/>
            <person name="Baker D."/>
            <person name="Gharbi K."/>
            <person name="Hall N."/>
            <person name="Watson M."/>
            <person name="Adriaenssens E.M."/>
            <person name="Foster-Nyarko E."/>
            <person name="Jarju S."/>
            <person name="Secka A."/>
            <person name="Antonio M."/>
            <person name="Oren A."/>
            <person name="Chaudhuri R.R."/>
            <person name="La Ragione R."/>
            <person name="Hildebrand F."/>
            <person name="Pallen M.J."/>
        </authorList>
    </citation>
    <scope>NUCLEOTIDE SEQUENCE</scope>
    <source>
        <strain evidence="2">ChiBcolR7-354</strain>
    </source>
</reference>